<dbReference type="InterPro" id="IPR001965">
    <property type="entry name" value="Znf_PHD"/>
</dbReference>
<evidence type="ECO:0000256" key="1">
    <source>
        <dbReference type="ARBA" id="ARBA00022723"/>
    </source>
</evidence>
<dbReference type="InterPro" id="IPR053192">
    <property type="entry name" value="Vacuole_Formation_Reg"/>
</dbReference>
<name>A0A7J9B7P8_GOSGO</name>
<evidence type="ECO:0000256" key="3">
    <source>
        <dbReference type="ARBA" id="ARBA00022771"/>
    </source>
</evidence>
<dbReference type="Gene3D" id="3.30.40.10">
    <property type="entry name" value="Zinc/RING finger domain, C3HC4 (zinc finger)"/>
    <property type="match status" value="1"/>
</dbReference>
<dbReference type="SUPFAM" id="SSF57889">
    <property type="entry name" value="Cysteine-rich domain"/>
    <property type="match status" value="7"/>
</dbReference>
<dbReference type="Pfam" id="PF03107">
    <property type="entry name" value="C1_2"/>
    <property type="match status" value="8"/>
</dbReference>
<feature type="domain" description="Zinc finger PHD-type" evidence="5">
    <location>
        <begin position="87"/>
        <end position="131"/>
    </location>
</feature>
<organism evidence="6 7">
    <name type="scientific">Gossypium gossypioides</name>
    <name type="common">Mexican cotton</name>
    <name type="synonym">Selera gossypioides</name>
    <dbReference type="NCBI Taxonomy" id="34282"/>
    <lineage>
        <taxon>Eukaryota</taxon>
        <taxon>Viridiplantae</taxon>
        <taxon>Streptophyta</taxon>
        <taxon>Embryophyta</taxon>
        <taxon>Tracheophyta</taxon>
        <taxon>Spermatophyta</taxon>
        <taxon>Magnoliopsida</taxon>
        <taxon>eudicotyledons</taxon>
        <taxon>Gunneridae</taxon>
        <taxon>Pentapetalae</taxon>
        <taxon>rosids</taxon>
        <taxon>malvids</taxon>
        <taxon>Malvales</taxon>
        <taxon>Malvaceae</taxon>
        <taxon>Malvoideae</taxon>
        <taxon>Gossypium</taxon>
    </lineage>
</organism>
<evidence type="ECO:0000256" key="2">
    <source>
        <dbReference type="ARBA" id="ARBA00022737"/>
    </source>
</evidence>
<dbReference type="OrthoDB" id="938199at2759"/>
<dbReference type="PANTHER" id="PTHR32410:SF165">
    <property type="entry name" value="C1 DOMAIN FAMILY PROTEIN, PUTATIVE-RELATED"/>
    <property type="match status" value="1"/>
</dbReference>
<feature type="domain" description="Zinc finger PHD-type" evidence="5">
    <location>
        <begin position="254"/>
        <end position="318"/>
    </location>
</feature>
<dbReference type="InterPro" id="IPR013083">
    <property type="entry name" value="Znf_RING/FYVE/PHD"/>
</dbReference>
<gene>
    <name evidence="6" type="ORF">Gogos_016435</name>
</gene>
<feature type="domain" description="Zinc finger PHD-type" evidence="5">
    <location>
        <begin position="573"/>
        <end position="640"/>
    </location>
</feature>
<keyword evidence="7" id="KW-1185">Reference proteome</keyword>
<dbReference type="InterPro" id="IPR004146">
    <property type="entry name" value="DC1"/>
</dbReference>
<accession>A0A7J9B7P8</accession>
<protein>
    <recommendedName>
        <fullName evidence="5">Zinc finger PHD-type domain-containing protein</fullName>
    </recommendedName>
</protein>
<dbReference type="Proteomes" id="UP000593579">
    <property type="component" value="Unassembled WGS sequence"/>
</dbReference>
<dbReference type="InterPro" id="IPR046349">
    <property type="entry name" value="C1-like_sf"/>
</dbReference>
<dbReference type="PANTHER" id="PTHR32410">
    <property type="entry name" value="CYSTEINE/HISTIDINE-RICH C1 DOMAIN FAMILY PROTEIN"/>
    <property type="match status" value="1"/>
</dbReference>
<dbReference type="GO" id="GO:0008270">
    <property type="term" value="F:zinc ion binding"/>
    <property type="evidence" value="ECO:0007669"/>
    <property type="project" value="UniProtKB-KW"/>
</dbReference>
<comment type="caution">
    <text evidence="6">The sequence shown here is derived from an EMBL/GenBank/DDBJ whole genome shotgun (WGS) entry which is preliminary data.</text>
</comment>
<feature type="domain" description="Zinc finger PHD-type" evidence="5">
    <location>
        <begin position="413"/>
        <end position="469"/>
    </location>
</feature>
<evidence type="ECO:0000313" key="6">
    <source>
        <dbReference type="EMBL" id="MBA0732336.1"/>
    </source>
</evidence>
<feature type="domain" description="Zinc finger PHD-type" evidence="5">
    <location>
        <begin position="151"/>
        <end position="207"/>
    </location>
</feature>
<evidence type="ECO:0000313" key="7">
    <source>
        <dbReference type="Proteomes" id="UP000593579"/>
    </source>
</evidence>
<dbReference type="AlphaFoldDB" id="A0A7J9B7P8"/>
<keyword evidence="4" id="KW-0862">Zinc</keyword>
<evidence type="ECO:0000256" key="4">
    <source>
        <dbReference type="ARBA" id="ARBA00022833"/>
    </source>
</evidence>
<keyword evidence="1" id="KW-0479">Metal-binding</keyword>
<reference evidence="6 7" key="1">
    <citation type="journal article" date="2019" name="Genome Biol. Evol.">
        <title>Insights into the evolution of the New World diploid cottons (Gossypium, subgenus Houzingenia) based on genome sequencing.</title>
        <authorList>
            <person name="Grover C.E."/>
            <person name="Arick M.A. 2nd"/>
            <person name="Thrash A."/>
            <person name="Conover J.L."/>
            <person name="Sanders W.S."/>
            <person name="Peterson D.G."/>
            <person name="Frelichowski J.E."/>
            <person name="Scheffler J.A."/>
            <person name="Scheffler B.E."/>
            <person name="Wendel J.F."/>
        </authorList>
    </citation>
    <scope>NUCLEOTIDE SEQUENCE [LARGE SCALE GENOMIC DNA]</scope>
    <source>
        <strain evidence="6">5</strain>
        <tissue evidence="6">Leaf</tissue>
    </source>
</reference>
<keyword evidence="2" id="KW-0677">Repeat</keyword>
<keyword evidence="3" id="KW-0863">Zinc-finger</keyword>
<proteinExistence type="predicted"/>
<dbReference type="SMART" id="SM00249">
    <property type="entry name" value="PHD"/>
    <property type="match status" value="5"/>
</dbReference>
<evidence type="ECO:0000259" key="5">
    <source>
        <dbReference type="SMART" id="SM00249"/>
    </source>
</evidence>
<sequence length="886" mass="102460">MELQQHLAHPHPLVFNPEMNHQSEETICCFGCKRKGKGPNFSCSECGFFLHKGCAEAPIEIQHHPFHRDHPLILRQLSSIEEQGEDYCKVCHCYIGEQFSYCCSSCKIAFHLKCSLLQRDTSGNFIEILHRTHQHPLLLIDNQNFLLQYRECSGCSTELVNDSYGCFDCNIFFHKKCIELPIKISHPYHRKHKLILESDFRFCNLCQISRSGLLYRCSICNLDFHSECLPPSVIKDKKHHEHPLTLLLRPNSFTCDACDTQGDNVSYICSTCNIQVHKDCISLPRFIRLTLHRHPLSRNFFLSIHFHDSRTWDCRICYKKINTEHGSYCCSRPNCEFVIHVKCAIRRENKFWYDITELENPDEFKELDESGNLIFRVLREIKVGDNVVAAEIIHSSHDQHSLTFNDEINDNKHCNGCMMPISSSFYYCSCCDFFLHKACAELPRRTLLWFPQSSFRLLTDGIFKCWLCDYDCSGFSYKTADGLVVCLRCATTPHNFTYQAKEPHYLFYDAENVSNCSACGRRRDRKGSYICKDCNFVLNSGCVTLPKTARHNFDEHPLKLVYEDNNDYPFHHWCDICEKERDPKFWFYHCEVCDNAMHPKCVLGEYPFIKLGSKYKYKDHPHPLTFIQKIDYHPLCEKCREPCQDLTLECEEHGCNFVAKGGVVRVLQEIKVGDNVVAAEIIHSSHDQHKLTFNDEINDNKHCNGCMMPIFSSFYNCSCCDFFLHKTCAKLSRKTQLWIVPEPFILLTNGIFKCWVCGYDCSGFSYKQGGIDDGIVICLRCATTPHSFTYQAKESHYLFYDAENRSACSACGRCRDEKGSYICKDCDFVLNSECATLPKTIPHNYDEHPLKLVYRDSVGSKCNSSKLQQNACRASLLTCGRNQAVN</sequence>
<dbReference type="EMBL" id="JABEZY010000001">
    <property type="protein sequence ID" value="MBA0732336.1"/>
    <property type="molecule type" value="Genomic_DNA"/>
</dbReference>